<evidence type="ECO:0000313" key="6">
    <source>
        <dbReference type="Proteomes" id="UP000288716"/>
    </source>
</evidence>
<dbReference type="SUPFAM" id="SSF117281">
    <property type="entry name" value="Kelch motif"/>
    <property type="match status" value="1"/>
</dbReference>
<dbReference type="InterPro" id="IPR006652">
    <property type="entry name" value="Kelch_1"/>
</dbReference>
<dbReference type="AlphaFoldDB" id="A0A443SCM9"/>
<proteinExistence type="predicted"/>
<dbReference type="SMART" id="SM00875">
    <property type="entry name" value="BACK"/>
    <property type="match status" value="1"/>
</dbReference>
<dbReference type="InterPro" id="IPR011705">
    <property type="entry name" value="BACK"/>
</dbReference>
<evidence type="ECO:0000313" key="5">
    <source>
        <dbReference type="EMBL" id="RWS25282.1"/>
    </source>
</evidence>
<dbReference type="SUPFAM" id="SSF54695">
    <property type="entry name" value="POZ domain"/>
    <property type="match status" value="1"/>
</dbReference>
<evidence type="ECO:0000256" key="2">
    <source>
        <dbReference type="ARBA" id="ARBA00022737"/>
    </source>
</evidence>
<dbReference type="Gene3D" id="2.120.10.80">
    <property type="entry name" value="Kelch-type beta propeller"/>
    <property type="match status" value="1"/>
</dbReference>
<keyword evidence="6" id="KW-1185">Reference proteome</keyword>
<dbReference type="VEuPathDB" id="VectorBase:LDEU006760"/>
<dbReference type="InterPro" id="IPR000210">
    <property type="entry name" value="BTB/POZ_dom"/>
</dbReference>
<dbReference type="Pfam" id="PF07707">
    <property type="entry name" value="BACK"/>
    <property type="match status" value="1"/>
</dbReference>
<dbReference type="Gene3D" id="3.30.710.10">
    <property type="entry name" value="Potassium Channel Kv1.1, Chain A"/>
    <property type="match status" value="1"/>
</dbReference>
<dbReference type="OrthoDB" id="6434573at2759"/>
<feature type="domain" description="BTB" evidence="4">
    <location>
        <begin position="93"/>
        <end position="162"/>
    </location>
</feature>
<protein>
    <submittedName>
        <fullName evidence="5">Ring canal kelch-like protein</fullName>
    </submittedName>
</protein>
<keyword evidence="2" id="KW-0677">Repeat</keyword>
<dbReference type="PANTHER" id="PTHR45632:SF3">
    <property type="entry name" value="KELCH-LIKE PROTEIN 32"/>
    <property type="match status" value="1"/>
</dbReference>
<dbReference type="Gene3D" id="1.25.40.420">
    <property type="match status" value="1"/>
</dbReference>
<dbReference type="Pfam" id="PF24681">
    <property type="entry name" value="Kelch_KLHDC2_KLHL20_DRC7"/>
    <property type="match status" value="1"/>
</dbReference>
<dbReference type="PANTHER" id="PTHR45632">
    <property type="entry name" value="LD33804P"/>
    <property type="match status" value="1"/>
</dbReference>
<keyword evidence="1" id="KW-0880">Kelch repeat</keyword>
<sequence length="825" mass="96061">MDRREMEHVLKQILFTEPEFSSFLKKGAHSIRSPFSSWVADKSDEYTRYLQTQRIDDMNEVHAETVERIQKSRDKSMRKFLRRCFFDRDPPFYDLEIHVENKVYRVHRVIVAPFIPKIMDDLLEMPMESQMNGVVVDLSGTEAKTVECIINFMYTGEMKPTKDNFIDVLELSVRCEMIPFAEKWIEAYESTKPLRALQFVFRSRIARKYKWKEYVERINKSLALEFENLMLTEKFLRLEASELSEILREDEFGTHSEVVIYLGVIKWLHHDWSNRKKFAALLMNEIRFNEMSKEELLACCSPPLLKEVMEIPEIQVMLTGDETNKKRRIYRKVDAPHLRLWVSDSELNDLKTKLNMRSSQSDLDNKQTKSFDMRLYDKKQAPTTDNSETMRTSDNVRAKYNFTIDLGNKDKQITKPDKHITEIDKQTVETDKHLPETDKRLPEADNQITDKRIEVIPETPKRETKQESPDTRGSPESQSTLSSYPSTPEYLTKQTPPRLPPAIQAQSKQMTLLIFGDYFESKEQQHVFRWDNPNSTLINWTKMCALPKNPDVTLDSIIINDSRNIYCVGGIDTKAEENELSLMASKKLYKYDWNKNQLQALDDLRNRRVLHSALFLNDSLYVIGGRSSIDTASKTIDVYDAFGKFRKEIVMQSSRYGVACVVIKKRIFIFGGIKKFDQKEKYSILSDVIVFNPMTEEWSRMKAKLPIGIAFASVVVNENKIFLIGGRVKDRKSGKLQMSDKVYYFDGKMWSIHSKLNHARCHMYCFVHNSSIFAIGGSKDKEIRVNICECLDLNNASNTWKVLKNIPLKTTGNMITLIPSLQVAQ</sequence>
<comment type="caution">
    <text evidence="5">The sequence shown here is derived from an EMBL/GenBank/DDBJ whole genome shotgun (WGS) entry which is preliminary data.</text>
</comment>
<gene>
    <name evidence="5" type="ORF">B4U80_13103</name>
</gene>
<feature type="compositionally biased region" description="Basic and acidic residues" evidence="3">
    <location>
        <begin position="413"/>
        <end position="470"/>
    </location>
</feature>
<dbReference type="EMBL" id="NCKV01003879">
    <property type="protein sequence ID" value="RWS25282.1"/>
    <property type="molecule type" value="Genomic_DNA"/>
</dbReference>
<dbReference type="CDD" id="cd18186">
    <property type="entry name" value="BTB_POZ_ZBTB_KLHL-like"/>
    <property type="match status" value="1"/>
</dbReference>
<feature type="compositionally biased region" description="Polar residues" evidence="3">
    <location>
        <begin position="474"/>
        <end position="486"/>
    </location>
</feature>
<accession>A0A443SCM9</accession>
<reference evidence="5 6" key="1">
    <citation type="journal article" date="2018" name="Gigascience">
        <title>Genomes of trombidid mites reveal novel predicted allergens and laterally-transferred genes associated with secondary metabolism.</title>
        <authorList>
            <person name="Dong X."/>
            <person name="Chaisiri K."/>
            <person name="Xia D."/>
            <person name="Armstrong S.D."/>
            <person name="Fang Y."/>
            <person name="Donnelly M.J."/>
            <person name="Kadowaki T."/>
            <person name="McGarry J.W."/>
            <person name="Darby A.C."/>
            <person name="Makepeace B.L."/>
        </authorList>
    </citation>
    <scope>NUCLEOTIDE SEQUENCE [LARGE SCALE GENOMIC DNA]</scope>
    <source>
        <strain evidence="5">UoL-UT</strain>
    </source>
</reference>
<dbReference type="InterPro" id="IPR015915">
    <property type="entry name" value="Kelch-typ_b-propeller"/>
</dbReference>
<dbReference type="InterPro" id="IPR011333">
    <property type="entry name" value="SKP1/BTB/POZ_sf"/>
</dbReference>
<evidence type="ECO:0000256" key="3">
    <source>
        <dbReference type="SAM" id="MobiDB-lite"/>
    </source>
</evidence>
<organism evidence="5 6">
    <name type="scientific">Leptotrombidium deliense</name>
    <dbReference type="NCBI Taxonomy" id="299467"/>
    <lineage>
        <taxon>Eukaryota</taxon>
        <taxon>Metazoa</taxon>
        <taxon>Ecdysozoa</taxon>
        <taxon>Arthropoda</taxon>
        <taxon>Chelicerata</taxon>
        <taxon>Arachnida</taxon>
        <taxon>Acari</taxon>
        <taxon>Acariformes</taxon>
        <taxon>Trombidiformes</taxon>
        <taxon>Prostigmata</taxon>
        <taxon>Anystina</taxon>
        <taxon>Parasitengona</taxon>
        <taxon>Trombiculoidea</taxon>
        <taxon>Trombiculidae</taxon>
        <taxon>Leptotrombidium</taxon>
    </lineage>
</organism>
<dbReference type="PROSITE" id="PS50097">
    <property type="entry name" value="BTB"/>
    <property type="match status" value="1"/>
</dbReference>
<name>A0A443SCM9_9ACAR</name>
<evidence type="ECO:0000259" key="4">
    <source>
        <dbReference type="PROSITE" id="PS50097"/>
    </source>
</evidence>
<dbReference type="Proteomes" id="UP000288716">
    <property type="component" value="Unassembled WGS sequence"/>
</dbReference>
<dbReference type="Pfam" id="PF00651">
    <property type="entry name" value="BTB"/>
    <property type="match status" value="1"/>
</dbReference>
<dbReference type="GO" id="GO:0003779">
    <property type="term" value="F:actin binding"/>
    <property type="evidence" value="ECO:0007669"/>
    <property type="project" value="UniProtKB-KW"/>
</dbReference>
<evidence type="ECO:0000256" key="1">
    <source>
        <dbReference type="ARBA" id="ARBA00022441"/>
    </source>
</evidence>
<feature type="region of interest" description="Disordered" evidence="3">
    <location>
        <begin position="413"/>
        <end position="500"/>
    </location>
</feature>
<dbReference type="SMART" id="SM00612">
    <property type="entry name" value="Kelch"/>
    <property type="match status" value="4"/>
</dbReference>
<dbReference type="STRING" id="299467.A0A443SCM9"/>